<organism evidence="3 4">
    <name type="scientific">Diacronema lutheri</name>
    <name type="common">Unicellular marine alga</name>
    <name type="synonym">Monochrysis lutheri</name>
    <dbReference type="NCBI Taxonomy" id="2081491"/>
    <lineage>
        <taxon>Eukaryota</taxon>
        <taxon>Haptista</taxon>
        <taxon>Haptophyta</taxon>
        <taxon>Pavlovophyceae</taxon>
        <taxon>Pavlovales</taxon>
        <taxon>Pavlovaceae</taxon>
        <taxon>Diacronema</taxon>
    </lineage>
</organism>
<accession>A0A8J5XM01</accession>
<sequence length="177" mass="17452">MSRMLALLLLAATPTLAFQRPGLSLRRASAVRSSAAVAHPVRTPPRPARSAVLLNGADDGGAPAAALGALGVFASLVCFVSEFTLKTTGCGLPAGPGGLYGAVEGLSYLAIVALIGWSVATKVQTGKGLPAGPFGLLGAAEGLAYLAALAGIVIAGLTVVDYGSIPNAVPSEGARCS</sequence>
<dbReference type="AlphaFoldDB" id="A0A8J5XM01"/>
<feature type="signal peptide" evidence="2">
    <location>
        <begin position="1"/>
        <end position="17"/>
    </location>
</feature>
<keyword evidence="1" id="KW-1133">Transmembrane helix</keyword>
<feature type="transmembrane region" description="Helical" evidence="1">
    <location>
        <begin position="143"/>
        <end position="165"/>
    </location>
</feature>
<evidence type="ECO:0000313" key="3">
    <source>
        <dbReference type="EMBL" id="KAG8470553.1"/>
    </source>
</evidence>
<evidence type="ECO:0000313" key="4">
    <source>
        <dbReference type="Proteomes" id="UP000751190"/>
    </source>
</evidence>
<proteinExistence type="predicted"/>
<dbReference type="Proteomes" id="UP000751190">
    <property type="component" value="Unassembled WGS sequence"/>
</dbReference>
<dbReference type="EMBL" id="JAGTXO010000001">
    <property type="protein sequence ID" value="KAG8470553.1"/>
    <property type="molecule type" value="Genomic_DNA"/>
</dbReference>
<evidence type="ECO:0000256" key="1">
    <source>
        <dbReference type="SAM" id="Phobius"/>
    </source>
</evidence>
<comment type="caution">
    <text evidence="3">The sequence shown here is derived from an EMBL/GenBank/DDBJ whole genome shotgun (WGS) entry which is preliminary data.</text>
</comment>
<dbReference type="PANTHER" id="PTHR37231">
    <property type="entry name" value="EXPRESSED PROTEIN"/>
    <property type="match status" value="1"/>
</dbReference>
<keyword evidence="1" id="KW-0472">Membrane</keyword>
<dbReference type="PANTHER" id="PTHR37231:SF2">
    <property type="entry name" value="EXPRESSED PROTEIN"/>
    <property type="match status" value="1"/>
</dbReference>
<feature type="chain" id="PRO_5035209329" evidence="2">
    <location>
        <begin position="18"/>
        <end position="177"/>
    </location>
</feature>
<protein>
    <submittedName>
        <fullName evidence="3">Uncharacterized protein</fullName>
    </submittedName>
</protein>
<evidence type="ECO:0000256" key="2">
    <source>
        <dbReference type="SAM" id="SignalP"/>
    </source>
</evidence>
<reference evidence="3" key="1">
    <citation type="submission" date="2021-05" db="EMBL/GenBank/DDBJ databases">
        <title>The genome of the haptophyte Pavlova lutheri (Diacronema luteri, Pavlovales) - a model for lipid biosynthesis in eukaryotic algae.</title>
        <authorList>
            <person name="Hulatt C.J."/>
            <person name="Posewitz M.C."/>
        </authorList>
    </citation>
    <scope>NUCLEOTIDE SEQUENCE</scope>
    <source>
        <strain evidence="3">NIVA-4/92</strain>
    </source>
</reference>
<dbReference type="OMA" id="PTPGEQC"/>
<keyword evidence="1" id="KW-0812">Transmembrane</keyword>
<keyword evidence="2" id="KW-0732">Signal</keyword>
<feature type="transmembrane region" description="Helical" evidence="1">
    <location>
        <begin position="64"/>
        <end position="85"/>
    </location>
</feature>
<gene>
    <name evidence="3" type="ORF">KFE25_008974</name>
</gene>
<name>A0A8J5XM01_DIALT</name>
<feature type="transmembrane region" description="Helical" evidence="1">
    <location>
        <begin position="97"/>
        <end position="120"/>
    </location>
</feature>
<keyword evidence="4" id="KW-1185">Reference proteome</keyword>